<name>A0AAW2V2I0_9LAMI</name>
<accession>A0AAW2V2I0</accession>
<reference evidence="2" key="2">
    <citation type="journal article" date="2024" name="Plant">
        <title>Genomic evolution and insights into agronomic trait innovations of Sesamum species.</title>
        <authorList>
            <person name="Miao H."/>
            <person name="Wang L."/>
            <person name="Qu L."/>
            <person name="Liu H."/>
            <person name="Sun Y."/>
            <person name="Le M."/>
            <person name="Wang Q."/>
            <person name="Wei S."/>
            <person name="Zheng Y."/>
            <person name="Lin W."/>
            <person name="Duan Y."/>
            <person name="Cao H."/>
            <person name="Xiong S."/>
            <person name="Wang X."/>
            <person name="Wei L."/>
            <person name="Li C."/>
            <person name="Ma Q."/>
            <person name="Ju M."/>
            <person name="Zhao R."/>
            <person name="Li G."/>
            <person name="Mu C."/>
            <person name="Tian Q."/>
            <person name="Mei H."/>
            <person name="Zhang T."/>
            <person name="Gao T."/>
            <person name="Zhang H."/>
        </authorList>
    </citation>
    <scope>NUCLEOTIDE SEQUENCE</scope>
    <source>
        <strain evidence="2">KEN1</strain>
    </source>
</reference>
<dbReference type="InterPro" id="IPR052609">
    <property type="entry name" value="Ribosome_Biogenesis_Reg"/>
</dbReference>
<reference evidence="2" key="1">
    <citation type="submission" date="2020-06" db="EMBL/GenBank/DDBJ databases">
        <authorList>
            <person name="Li T."/>
            <person name="Hu X."/>
            <person name="Zhang T."/>
            <person name="Song X."/>
            <person name="Zhang H."/>
            <person name="Dai N."/>
            <person name="Sheng W."/>
            <person name="Hou X."/>
            <person name="Wei L."/>
        </authorList>
    </citation>
    <scope>NUCLEOTIDE SEQUENCE</scope>
    <source>
        <strain evidence="2">KEN1</strain>
        <tissue evidence="2">Leaf</tissue>
    </source>
</reference>
<evidence type="ECO:0000313" key="2">
    <source>
        <dbReference type="EMBL" id="KAL0422835.1"/>
    </source>
</evidence>
<gene>
    <name evidence="2" type="ORF">Slati_3306400</name>
</gene>
<feature type="domain" description="Nucleolar 27S pre-rRNA processing Urb2/Npa2 C-terminal" evidence="1">
    <location>
        <begin position="739"/>
        <end position="966"/>
    </location>
</feature>
<dbReference type="GO" id="GO:0005730">
    <property type="term" value="C:nucleolus"/>
    <property type="evidence" value="ECO:0007669"/>
    <property type="project" value="TreeGrafter"/>
</dbReference>
<sequence>MGVVSSIVENQISAPSFDAGIDDTLIRGRHTNDTLNFSIGSLDDSSLPSILWCIICEHVEFWCPHAAKKDLKNFLTLLIRASLSCINDLDGNFSTHNTSKPGHLNRVIHHIALEFLSNNISYRHRFVFRYMASRFCRILQKSVSSIFATSGVELSESPDWGKVISAFSNLSDVQIGASSWIKPNMVPAESCHKQIDVNFATCQCLLNLLKRMPEEHLSSKSSSLYITNILTLERLLVGSLLGWNSSLCSHNPYQTVSRAQCARAVCSLVSARKLHRERKNLDPCTKESDQSECSLQLTENLDAWQSVLQLAEVLEENLQESLNSFRDASVDMKVECLTEFHDLNKLSSTIACFQGLLWGLASTFDTNSVNSNVRVFSSHNAGFMTRIISCVHTFMNFTTFVVKAYFLEDEQTLYVSACGGNSCAANESSSGDYDGNNDASSEGRSIGITAPSVIKDDLMKCNVTRKSSPSVRGLDSFLAELFIACSAILRLNMQIDLTSISSSVFPILVEISQFLLLELSRSKIVHQSAFFWLDGVVNFLEELASYFPQFDPSSSRDFYVNLIGLHLRIIGKCISLQGKEAKLASQDTGLHAKKLANQMESCFSLGTSQLGEFKERLRKSFRTYVKKSSELHLLSAIQAIERALVAVQEGLITNYELVCGSSNGGEASSVVAAGIDCLSLILEFVTGPRRLNMIKRHIQSLVACLFNIILHLQGPSIFYECIDSTKAQAGPDSGSVILMCVEVLTKVSAKPLFFEIDACHIAESLRVPGALFQFLLKLQISEASVRVASQIGTSSSSVDRKFSVELYAACCRMLCSALKHHKSETRQCMALLEDSVSVLLHCLEIVNIDRVARGEFFAWEVEEAVKCAGTLRRVYEEVRQQKDVFGQCSFQFLSRYIWVYCGLGPGRKGIIREVDEALRPGVYALIDSCSADDLQLLHTVFGEGPCRSTLAALQHDYKLNFQFEGKV</sequence>
<dbReference type="GO" id="GO:0042254">
    <property type="term" value="P:ribosome biogenesis"/>
    <property type="evidence" value="ECO:0007669"/>
    <property type="project" value="TreeGrafter"/>
</dbReference>
<proteinExistence type="predicted"/>
<protein>
    <recommendedName>
        <fullName evidence="1">Nucleolar 27S pre-rRNA processing Urb2/Npa2 C-terminal domain-containing protein</fullName>
    </recommendedName>
</protein>
<dbReference type="Pfam" id="PF10441">
    <property type="entry name" value="Urb2"/>
    <property type="match status" value="1"/>
</dbReference>
<dbReference type="AlphaFoldDB" id="A0AAW2V2I0"/>
<comment type="caution">
    <text evidence="2">The sequence shown here is derived from an EMBL/GenBank/DDBJ whole genome shotgun (WGS) entry which is preliminary data.</text>
</comment>
<dbReference type="PANTHER" id="PTHR15682:SF2">
    <property type="entry name" value="UNHEALTHY RIBOSOME BIOGENESIS PROTEIN 2 HOMOLOG"/>
    <property type="match status" value="1"/>
</dbReference>
<evidence type="ECO:0000259" key="1">
    <source>
        <dbReference type="Pfam" id="PF10441"/>
    </source>
</evidence>
<dbReference type="InterPro" id="IPR018849">
    <property type="entry name" value="Urb2/Npa2_C"/>
</dbReference>
<organism evidence="2">
    <name type="scientific">Sesamum latifolium</name>
    <dbReference type="NCBI Taxonomy" id="2727402"/>
    <lineage>
        <taxon>Eukaryota</taxon>
        <taxon>Viridiplantae</taxon>
        <taxon>Streptophyta</taxon>
        <taxon>Embryophyta</taxon>
        <taxon>Tracheophyta</taxon>
        <taxon>Spermatophyta</taxon>
        <taxon>Magnoliopsida</taxon>
        <taxon>eudicotyledons</taxon>
        <taxon>Gunneridae</taxon>
        <taxon>Pentapetalae</taxon>
        <taxon>asterids</taxon>
        <taxon>lamiids</taxon>
        <taxon>Lamiales</taxon>
        <taxon>Pedaliaceae</taxon>
        <taxon>Sesamum</taxon>
    </lineage>
</organism>
<dbReference type="PANTHER" id="PTHR15682">
    <property type="entry name" value="UNHEALTHY RIBOSOME BIOGENESIS PROTEIN 2 HOMOLOG"/>
    <property type="match status" value="1"/>
</dbReference>
<dbReference type="EMBL" id="JACGWN010000011">
    <property type="protein sequence ID" value="KAL0422835.1"/>
    <property type="molecule type" value="Genomic_DNA"/>
</dbReference>